<gene>
    <name evidence="3" type="ORF">HRR80_005793</name>
</gene>
<reference evidence="3" key="1">
    <citation type="submission" date="2023-01" db="EMBL/GenBank/DDBJ databases">
        <title>Exophiala dermititidis isolated from Cystic Fibrosis Patient.</title>
        <authorList>
            <person name="Kurbessoian T."/>
            <person name="Crocker A."/>
            <person name="Murante D."/>
            <person name="Hogan D.A."/>
            <person name="Stajich J.E."/>
        </authorList>
    </citation>
    <scope>NUCLEOTIDE SEQUENCE</scope>
    <source>
        <strain evidence="3">Ex8</strain>
    </source>
</reference>
<dbReference type="EMBL" id="JAJGCB010000011">
    <property type="protein sequence ID" value="KAJ8990307.1"/>
    <property type="molecule type" value="Genomic_DNA"/>
</dbReference>
<protein>
    <recommendedName>
        <fullName evidence="2">NADP-dependent oxidoreductase domain-containing protein</fullName>
    </recommendedName>
</protein>
<evidence type="ECO:0000256" key="1">
    <source>
        <dbReference type="ARBA" id="ARBA00023002"/>
    </source>
</evidence>
<name>A0AAN6ERN6_EXODE</name>
<proteinExistence type="predicted"/>
<dbReference type="Gene3D" id="3.20.20.100">
    <property type="entry name" value="NADP-dependent oxidoreductase domain"/>
    <property type="match status" value="1"/>
</dbReference>
<dbReference type="GO" id="GO:0005737">
    <property type="term" value="C:cytoplasm"/>
    <property type="evidence" value="ECO:0007669"/>
    <property type="project" value="TreeGrafter"/>
</dbReference>
<dbReference type="Pfam" id="PF00248">
    <property type="entry name" value="Aldo_ket_red"/>
    <property type="match status" value="1"/>
</dbReference>
<keyword evidence="1" id="KW-0560">Oxidoreductase</keyword>
<dbReference type="GO" id="GO:0016491">
    <property type="term" value="F:oxidoreductase activity"/>
    <property type="evidence" value="ECO:0007669"/>
    <property type="project" value="UniProtKB-KW"/>
</dbReference>
<dbReference type="InterPro" id="IPR050791">
    <property type="entry name" value="Aldo-Keto_reductase"/>
</dbReference>
<dbReference type="CDD" id="cd19077">
    <property type="entry name" value="AKR_AKR8A1-2"/>
    <property type="match status" value="1"/>
</dbReference>
<accession>A0AAN6ERN6</accession>
<organism evidence="3 4">
    <name type="scientific">Exophiala dermatitidis</name>
    <name type="common">Black yeast-like fungus</name>
    <name type="synonym">Wangiella dermatitidis</name>
    <dbReference type="NCBI Taxonomy" id="5970"/>
    <lineage>
        <taxon>Eukaryota</taxon>
        <taxon>Fungi</taxon>
        <taxon>Dikarya</taxon>
        <taxon>Ascomycota</taxon>
        <taxon>Pezizomycotina</taxon>
        <taxon>Eurotiomycetes</taxon>
        <taxon>Chaetothyriomycetidae</taxon>
        <taxon>Chaetothyriales</taxon>
        <taxon>Herpotrichiellaceae</taxon>
        <taxon>Exophiala</taxon>
    </lineage>
</organism>
<dbReference type="InterPro" id="IPR036812">
    <property type="entry name" value="NAD(P)_OxRdtase_dom_sf"/>
</dbReference>
<sequence length="347" mass="37696">MSRSTNNPTILSKPVGPIGYGLLGLTWRPDPQPANESFKAMSTALAQGANFWNGGEIYGTPERNSCHLLNEYFTQNPQDADKVVLSIKGGCLPGTIIPDGSAKNVRRSVEECLRVLDGKKSIDIFECARLDPKTPLEVTIGALAELVKEGKIGGIGLSEVKASTIEKAHAIHPIAAVEVEVSLWTPDILSNGVAVTCAKLGIPIVAYSPLSRGALTGTIRRNADIPEGDFRRFLPRFQDDVLEYNTRIVDELQRLADKRGVTRAQIAIAWVRSLSGRTITTEDGEKVTLGEIIPIPGASKPERIVENCKAVEIELSDEEMDEIAEILKKNPVKGERYTAEGMTVVNQ</sequence>
<dbReference type="SUPFAM" id="SSF51430">
    <property type="entry name" value="NAD(P)-linked oxidoreductase"/>
    <property type="match status" value="1"/>
</dbReference>
<comment type="caution">
    <text evidence="3">The sequence shown here is derived from an EMBL/GenBank/DDBJ whole genome shotgun (WGS) entry which is preliminary data.</text>
</comment>
<evidence type="ECO:0000313" key="3">
    <source>
        <dbReference type="EMBL" id="KAJ8990307.1"/>
    </source>
</evidence>
<feature type="domain" description="NADP-dependent oxidoreductase" evidence="2">
    <location>
        <begin position="17"/>
        <end position="327"/>
    </location>
</feature>
<dbReference type="Proteomes" id="UP001161757">
    <property type="component" value="Unassembled WGS sequence"/>
</dbReference>
<dbReference type="AlphaFoldDB" id="A0AAN6ERN6"/>
<dbReference type="InterPro" id="IPR023210">
    <property type="entry name" value="NADP_OxRdtase_dom"/>
</dbReference>
<evidence type="ECO:0000313" key="4">
    <source>
        <dbReference type="Proteomes" id="UP001161757"/>
    </source>
</evidence>
<dbReference type="PANTHER" id="PTHR43625:SF78">
    <property type="entry name" value="PYRIDOXAL REDUCTASE-RELATED"/>
    <property type="match status" value="1"/>
</dbReference>
<evidence type="ECO:0000259" key="2">
    <source>
        <dbReference type="Pfam" id="PF00248"/>
    </source>
</evidence>
<dbReference type="PANTHER" id="PTHR43625">
    <property type="entry name" value="AFLATOXIN B1 ALDEHYDE REDUCTASE"/>
    <property type="match status" value="1"/>
</dbReference>